<dbReference type="Proteomes" id="UP000279236">
    <property type="component" value="Unassembled WGS sequence"/>
</dbReference>
<name>A0A427XG85_9TREE</name>
<dbReference type="RefSeq" id="XP_028473005.1">
    <property type="nucleotide sequence ID" value="XM_028618638.1"/>
</dbReference>
<comment type="caution">
    <text evidence="2">The sequence shown here is derived from an EMBL/GenBank/DDBJ whole genome shotgun (WGS) entry which is preliminary data.</text>
</comment>
<protein>
    <submittedName>
        <fullName evidence="2">Uncharacterized protein</fullName>
    </submittedName>
</protein>
<proteinExistence type="predicted"/>
<keyword evidence="3" id="KW-1185">Reference proteome</keyword>
<feature type="transmembrane region" description="Helical" evidence="1">
    <location>
        <begin position="149"/>
        <end position="166"/>
    </location>
</feature>
<evidence type="ECO:0000313" key="3">
    <source>
        <dbReference type="Proteomes" id="UP000279236"/>
    </source>
</evidence>
<keyword evidence="1" id="KW-0472">Membrane</keyword>
<feature type="transmembrane region" description="Helical" evidence="1">
    <location>
        <begin position="172"/>
        <end position="194"/>
    </location>
</feature>
<evidence type="ECO:0000256" key="1">
    <source>
        <dbReference type="SAM" id="Phobius"/>
    </source>
</evidence>
<keyword evidence="1" id="KW-1133">Transmembrane helix</keyword>
<gene>
    <name evidence="2" type="ORF">EHS24_002924</name>
</gene>
<accession>A0A427XG85</accession>
<dbReference type="EMBL" id="RSCE01000014">
    <property type="protein sequence ID" value="RSH77858.1"/>
    <property type="molecule type" value="Genomic_DNA"/>
</dbReference>
<dbReference type="GeneID" id="39587467"/>
<sequence length="198" mass="21893">MDSLNGAAADVPRLNAEPIPRLGRTFEWLLSHLSEVATMIRLVEEFLVQGSTILTAPQLLVEVKEYQRNNNIIVPALKIAVKGIKDDDSLGAFIQRMDAAKLLDAIKYSDELVKVLLEKMDERKSGGPVTLHKVTYWTVRLVKPRAPSLALVTLTASLILLGRMMMTAVTVGWFMVIDFCLVMVCILGNTAAWVNASQ</sequence>
<evidence type="ECO:0000313" key="2">
    <source>
        <dbReference type="EMBL" id="RSH77858.1"/>
    </source>
</evidence>
<organism evidence="2 3">
    <name type="scientific">Apiotrichum porosum</name>
    <dbReference type="NCBI Taxonomy" id="105984"/>
    <lineage>
        <taxon>Eukaryota</taxon>
        <taxon>Fungi</taxon>
        <taxon>Dikarya</taxon>
        <taxon>Basidiomycota</taxon>
        <taxon>Agaricomycotina</taxon>
        <taxon>Tremellomycetes</taxon>
        <taxon>Trichosporonales</taxon>
        <taxon>Trichosporonaceae</taxon>
        <taxon>Apiotrichum</taxon>
    </lineage>
</organism>
<dbReference type="AlphaFoldDB" id="A0A427XG85"/>
<reference evidence="2 3" key="1">
    <citation type="submission" date="2018-11" db="EMBL/GenBank/DDBJ databases">
        <title>Genome sequence of Apiotrichum porosum DSM 27194.</title>
        <authorList>
            <person name="Aliyu H."/>
            <person name="Gorte O."/>
            <person name="Ochsenreither K."/>
        </authorList>
    </citation>
    <scope>NUCLEOTIDE SEQUENCE [LARGE SCALE GENOMIC DNA]</scope>
    <source>
        <strain evidence="2 3">DSM 27194</strain>
    </source>
</reference>
<keyword evidence="1" id="KW-0812">Transmembrane</keyword>